<evidence type="ECO:0000313" key="2">
    <source>
        <dbReference type="Proteomes" id="UP000479190"/>
    </source>
</evidence>
<dbReference type="Proteomes" id="UP000479190">
    <property type="component" value="Unassembled WGS sequence"/>
</dbReference>
<dbReference type="AlphaFoldDB" id="A0A6H5IJN9"/>
<proteinExistence type="predicted"/>
<gene>
    <name evidence="1" type="ORF">TBRA_LOCUS7827</name>
</gene>
<name>A0A6H5IJN9_9HYME</name>
<dbReference type="EMBL" id="CADCXV010000806">
    <property type="protein sequence ID" value="CAB0035944.1"/>
    <property type="molecule type" value="Genomic_DNA"/>
</dbReference>
<reference evidence="1 2" key="1">
    <citation type="submission" date="2020-02" db="EMBL/GenBank/DDBJ databases">
        <authorList>
            <person name="Ferguson B K."/>
        </authorList>
    </citation>
    <scope>NUCLEOTIDE SEQUENCE [LARGE SCALE GENOMIC DNA]</scope>
</reference>
<evidence type="ECO:0000313" key="1">
    <source>
        <dbReference type="EMBL" id="CAB0035944.1"/>
    </source>
</evidence>
<sequence>MFFFQIKLVRTSTSEWRLLNINVTCGERPPCVSCEEFLRNICPEWSQVGYTIMEWEPYDNYNGAPKVRKAGDELWNAYCAYKFDPYNRY</sequence>
<accession>A0A6H5IJN9</accession>
<organism evidence="1 2">
    <name type="scientific">Trichogramma brassicae</name>
    <dbReference type="NCBI Taxonomy" id="86971"/>
    <lineage>
        <taxon>Eukaryota</taxon>
        <taxon>Metazoa</taxon>
        <taxon>Ecdysozoa</taxon>
        <taxon>Arthropoda</taxon>
        <taxon>Hexapoda</taxon>
        <taxon>Insecta</taxon>
        <taxon>Pterygota</taxon>
        <taxon>Neoptera</taxon>
        <taxon>Endopterygota</taxon>
        <taxon>Hymenoptera</taxon>
        <taxon>Apocrita</taxon>
        <taxon>Proctotrupomorpha</taxon>
        <taxon>Chalcidoidea</taxon>
        <taxon>Trichogrammatidae</taxon>
        <taxon>Trichogramma</taxon>
    </lineage>
</organism>
<protein>
    <submittedName>
        <fullName evidence="1">Uncharacterized protein</fullName>
    </submittedName>
</protein>
<keyword evidence="2" id="KW-1185">Reference proteome</keyword>